<dbReference type="Pfam" id="PF14111">
    <property type="entry name" value="DUF4283"/>
    <property type="match status" value="1"/>
</dbReference>
<sequence length="928" mass="106418">MGGSYATMVRKSTTGNLNAATIKVTKEESEGIKRKLQNCVVASWREGSGGEDDIEKWGKFWAKSWDLKGNLGLAKLNKRKALLEFEDLEEARRVVSSGSCAWEGTPVRLEHWSPRSGCWAEGEERRDVWVRIVGLPISLWSPEILRRVGDACGGFITADENTRSMRDLQWARILVKWEGEARPNVLEIEGEDESYVVSLWWECWPVLRRKCRAEADRQSREVRGEEDPRAGQRVMKGWGSGRLEMLHPSDDGTLLQGGGSGRMETSPVPSPSNCNWVPTDEIKTSSPIAGPRQIRREGGPNVLFGSMDSKNKGEAVSDVGPDDGPSEVVGCYSKGSALPLAQMTANGLLVPRSRVLCGEEDENKRKLQGGVRLTETDMALKEESMRYEKGSFDHSGDLDEEGRADKSLWLTVYKACNERIKECKEVGGIHCNSDKGREMEGAGVIEDAQIVRSEMGGNWEESGLARFSKFLGFPTEGLEKEILNFLTKIRKRREKIHSKELLEKSKFERELKRLECSINYEGGMKQKGSHCEKYRSREIPRLESSECGGSIRWYFICWDRRALDMLDWEEGQFTLSCRFRNIEDGNVWVFTGVYGPFTKAERNALWEEFGAIRGLWEDPWCIGGDFNITLFSRERSGQRRISSAMRNFAEIVDDLGLVDLPLQGGDFTWNGGLHNQTWARLDRFMVSPSWMDQFSGINQCRLPRPVSDHFPIMLVGGGIRRGPTPFRFENMWLKAEGFKELVRSWWQGIDVRGSASYKLATKMKEIKQKLKVWNREVFGKLESNKSAALQQVEFWDREENDRILTMEEVELKKEAKENYKKWVIMEETHWRQLSREIWLKEGDRNTGFFHRMASAHRRNNCMERVKINGEWFLEEQEIREGIANAFKELLSEDMGWKADIGSLQLDQISQEEAECWRGHLQRRRFRGL</sequence>
<reference evidence="4 5" key="1">
    <citation type="journal article" date="2018" name="PLoS Genet.">
        <title>Population sequencing reveals clonal diversity and ancestral inbreeding in the grapevine cultivar Chardonnay.</title>
        <authorList>
            <person name="Roach M.J."/>
            <person name="Johnson D.L."/>
            <person name="Bohlmann J."/>
            <person name="van Vuuren H.J."/>
            <person name="Jones S.J."/>
            <person name="Pretorius I.S."/>
            <person name="Schmidt S.A."/>
            <person name="Borneman A.R."/>
        </authorList>
    </citation>
    <scope>NUCLEOTIDE SEQUENCE [LARGE SCALE GENOMIC DNA]</scope>
    <source>
        <strain evidence="5">cv. Chardonnay</strain>
        <tissue evidence="4">Leaf</tissue>
    </source>
</reference>
<dbReference type="Pfam" id="PF03372">
    <property type="entry name" value="Exo_endo_phos"/>
    <property type="match status" value="1"/>
</dbReference>
<dbReference type="EMBL" id="QGNW01001541">
    <property type="protein sequence ID" value="RVW37288.1"/>
    <property type="molecule type" value="Genomic_DNA"/>
</dbReference>
<proteinExistence type="predicted"/>
<feature type="domain" description="Endonuclease/exonuclease/phosphatase" evidence="2">
    <location>
        <begin position="590"/>
        <end position="709"/>
    </location>
</feature>
<dbReference type="SUPFAM" id="SSF56219">
    <property type="entry name" value="DNase I-like"/>
    <property type="match status" value="1"/>
</dbReference>
<feature type="domain" description="DUF4283" evidence="3">
    <location>
        <begin position="34"/>
        <end position="119"/>
    </location>
</feature>
<organism evidence="4 5">
    <name type="scientific">Vitis vinifera</name>
    <name type="common">Grape</name>
    <dbReference type="NCBI Taxonomy" id="29760"/>
    <lineage>
        <taxon>Eukaryota</taxon>
        <taxon>Viridiplantae</taxon>
        <taxon>Streptophyta</taxon>
        <taxon>Embryophyta</taxon>
        <taxon>Tracheophyta</taxon>
        <taxon>Spermatophyta</taxon>
        <taxon>Magnoliopsida</taxon>
        <taxon>eudicotyledons</taxon>
        <taxon>Gunneridae</taxon>
        <taxon>Pentapetalae</taxon>
        <taxon>rosids</taxon>
        <taxon>Vitales</taxon>
        <taxon>Vitaceae</taxon>
        <taxon>Viteae</taxon>
        <taxon>Vitis</taxon>
    </lineage>
</organism>
<dbReference type="GO" id="GO:0003824">
    <property type="term" value="F:catalytic activity"/>
    <property type="evidence" value="ECO:0007669"/>
    <property type="project" value="InterPro"/>
</dbReference>
<dbReference type="AlphaFoldDB" id="A0A438DP81"/>
<dbReference type="PANTHER" id="PTHR33710">
    <property type="entry name" value="BNAC02G09200D PROTEIN"/>
    <property type="match status" value="1"/>
</dbReference>
<accession>A0A438DP81</accession>
<feature type="region of interest" description="Disordered" evidence="1">
    <location>
        <begin position="258"/>
        <end position="279"/>
    </location>
</feature>
<evidence type="ECO:0000256" key="1">
    <source>
        <dbReference type="SAM" id="MobiDB-lite"/>
    </source>
</evidence>
<dbReference type="PANTHER" id="PTHR33710:SF64">
    <property type="entry name" value="ENDONUCLEASE_EXONUCLEASE_PHOSPHATASE DOMAIN-CONTAINING PROTEIN"/>
    <property type="match status" value="1"/>
</dbReference>
<name>A0A438DP81_VITVI</name>
<protein>
    <submittedName>
        <fullName evidence="4">Uncharacterized protein</fullName>
    </submittedName>
</protein>
<dbReference type="InterPro" id="IPR005135">
    <property type="entry name" value="Endo/exonuclease/phosphatase"/>
</dbReference>
<comment type="caution">
    <text evidence="4">The sequence shown here is derived from an EMBL/GenBank/DDBJ whole genome shotgun (WGS) entry which is preliminary data.</text>
</comment>
<evidence type="ECO:0000313" key="4">
    <source>
        <dbReference type="EMBL" id="RVW37288.1"/>
    </source>
</evidence>
<evidence type="ECO:0000259" key="3">
    <source>
        <dbReference type="Pfam" id="PF14111"/>
    </source>
</evidence>
<evidence type="ECO:0000259" key="2">
    <source>
        <dbReference type="Pfam" id="PF03372"/>
    </source>
</evidence>
<gene>
    <name evidence="4" type="ORF">CK203_088144</name>
</gene>
<dbReference type="InterPro" id="IPR036691">
    <property type="entry name" value="Endo/exonu/phosph_ase_sf"/>
</dbReference>
<dbReference type="Proteomes" id="UP000288805">
    <property type="component" value="Unassembled WGS sequence"/>
</dbReference>
<evidence type="ECO:0000313" key="5">
    <source>
        <dbReference type="Proteomes" id="UP000288805"/>
    </source>
</evidence>
<dbReference type="InterPro" id="IPR025558">
    <property type="entry name" value="DUF4283"/>
</dbReference>
<dbReference type="Gene3D" id="3.60.10.10">
    <property type="entry name" value="Endonuclease/exonuclease/phosphatase"/>
    <property type="match status" value="1"/>
</dbReference>